<dbReference type="PANTHER" id="PTHR24421">
    <property type="entry name" value="NITRATE/NITRITE SENSOR PROTEIN NARX-RELATED"/>
    <property type="match status" value="1"/>
</dbReference>
<evidence type="ECO:0000313" key="15">
    <source>
        <dbReference type="Proteomes" id="UP001224674"/>
    </source>
</evidence>
<feature type="domain" description="Signal transduction histidine kinase subgroup 3 dimerisation and phosphoacceptor" evidence="12">
    <location>
        <begin position="253"/>
        <end position="318"/>
    </location>
</feature>
<organism evidence="14 15">
    <name type="scientific">Auritidibacter ignavus</name>
    <dbReference type="NCBI Taxonomy" id="678932"/>
    <lineage>
        <taxon>Bacteria</taxon>
        <taxon>Bacillati</taxon>
        <taxon>Actinomycetota</taxon>
        <taxon>Actinomycetes</taxon>
        <taxon>Micrococcales</taxon>
        <taxon>Micrococcaceae</taxon>
        <taxon>Auritidibacter</taxon>
    </lineage>
</organism>
<gene>
    <name evidence="14" type="ORF">QDX21_09950</name>
</gene>
<dbReference type="GO" id="GO:0000155">
    <property type="term" value="F:phosphorelay sensor kinase activity"/>
    <property type="evidence" value="ECO:0007669"/>
    <property type="project" value="InterPro"/>
</dbReference>
<evidence type="ECO:0000256" key="1">
    <source>
        <dbReference type="ARBA" id="ARBA00000085"/>
    </source>
</evidence>
<evidence type="ECO:0000256" key="9">
    <source>
        <dbReference type="SAM" id="MobiDB-lite"/>
    </source>
</evidence>
<sequence length="469" mass="50676">MMNPLRILDRFSTNHPMAYDAIGAGLIWLVLVFPSNVLPVSDPSSWQLWYWPPALPLEGIGVYTLILATLHMATWVIRRRAPVFAAGVVVVLGLIQLALGPMLIPSMVIIPMMVYNLAKNAPRWASLAGLITGVLAAIAYGLRVIYSPEHYVLTADHPALQTPLTAEERAIQLDFTSTTGDYYLYPAPGTETFESRVVAGIMLTVICALLVLAPWAFGDLARTRKLAVSRLQDRARQLEVEATQERALAAADERNRIAREMHDIIAHSLQVIISQADGGRYAGTTNPQLALDTLDTVADTGRDALHQMRGLLGVLRDTETTDYAPQPGLADLDDLIATVQLTGLHVTLTSSGTPARSLPAGAELVIYRTVQEALTNTGKHAGEDARASVVVRWRPSGVAVTIDDTGGTGESSQTGESNQMGEPSQTPTTGHGLIGMRERLNLYSGILSAGPRHDGSGFRVHAEIPYEQN</sequence>
<feature type="region of interest" description="Disordered" evidence="9">
    <location>
        <begin position="400"/>
        <end position="432"/>
    </location>
</feature>
<dbReference type="Pfam" id="PF23539">
    <property type="entry name" value="DUF7134"/>
    <property type="match status" value="1"/>
</dbReference>
<keyword evidence="5" id="KW-0547">Nucleotide-binding</keyword>
<reference evidence="14 15" key="1">
    <citation type="submission" date="2023-03" db="EMBL/GenBank/DDBJ databases">
        <title>Complete genome sequences of several Auritidibacter ignavus strains isolated from ear infections.</title>
        <authorList>
            <person name="Baehr T."/>
            <person name="Baumhoegger A.M."/>
        </authorList>
    </citation>
    <scope>NUCLEOTIDE SEQUENCE [LARGE SCALE GENOMIC DNA]</scope>
    <source>
        <strain evidence="14 15">BABAE-6</strain>
    </source>
</reference>
<dbReference type="SUPFAM" id="SSF55874">
    <property type="entry name" value="ATPase domain of HSP90 chaperone/DNA topoisomerase II/histidine kinase"/>
    <property type="match status" value="1"/>
</dbReference>
<evidence type="ECO:0000256" key="7">
    <source>
        <dbReference type="ARBA" id="ARBA00022840"/>
    </source>
</evidence>
<keyword evidence="10" id="KW-0812">Transmembrane</keyword>
<dbReference type="Pfam" id="PF02518">
    <property type="entry name" value="HATPase_c"/>
    <property type="match status" value="1"/>
</dbReference>
<comment type="catalytic activity">
    <reaction evidence="1">
        <text>ATP + protein L-histidine = ADP + protein N-phospho-L-histidine.</text>
        <dbReference type="EC" id="2.7.13.3"/>
    </reaction>
</comment>
<feature type="transmembrane region" description="Helical" evidence="10">
    <location>
        <begin position="21"/>
        <end position="40"/>
    </location>
</feature>
<dbReference type="AlphaFoldDB" id="A0AAJ6AFZ9"/>
<dbReference type="Proteomes" id="UP001224674">
    <property type="component" value="Chromosome"/>
</dbReference>
<evidence type="ECO:0000313" key="14">
    <source>
        <dbReference type="EMBL" id="WGH92615.1"/>
    </source>
</evidence>
<evidence type="ECO:0000259" key="12">
    <source>
        <dbReference type="Pfam" id="PF07730"/>
    </source>
</evidence>
<keyword evidence="6 14" id="KW-0418">Kinase</keyword>
<dbReference type="InterPro" id="IPR003594">
    <property type="entry name" value="HATPase_dom"/>
</dbReference>
<dbReference type="InterPro" id="IPR055558">
    <property type="entry name" value="DUF7134"/>
</dbReference>
<dbReference type="InterPro" id="IPR011712">
    <property type="entry name" value="Sig_transdc_His_kin_sub3_dim/P"/>
</dbReference>
<feature type="transmembrane region" description="Helical" evidence="10">
    <location>
        <begin position="197"/>
        <end position="217"/>
    </location>
</feature>
<keyword evidence="15" id="KW-1185">Reference proteome</keyword>
<protein>
    <recommendedName>
        <fullName evidence="2">histidine kinase</fullName>
        <ecNumber evidence="2">2.7.13.3</ecNumber>
    </recommendedName>
</protein>
<evidence type="ECO:0000256" key="2">
    <source>
        <dbReference type="ARBA" id="ARBA00012438"/>
    </source>
</evidence>
<proteinExistence type="predicted"/>
<keyword evidence="8" id="KW-0902">Two-component regulatory system</keyword>
<evidence type="ECO:0000256" key="6">
    <source>
        <dbReference type="ARBA" id="ARBA00022777"/>
    </source>
</evidence>
<dbReference type="PANTHER" id="PTHR24421:SF10">
    <property type="entry name" value="NITRATE_NITRITE SENSOR PROTEIN NARQ"/>
    <property type="match status" value="1"/>
</dbReference>
<feature type="transmembrane region" description="Helical" evidence="10">
    <location>
        <begin position="84"/>
        <end position="104"/>
    </location>
</feature>
<feature type="domain" description="Histidine kinase/HSP90-like ATPase" evidence="11">
    <location>
        <begin position="363"/>
        <end position="467"/>
    </location>
</feature>
<dbReference type="GO" id="GO:0005524">
    <property type="term" value="F:ATP binding"/>
    <property type="evidence" value="ECO:0007669"/>
    <property type="project" value="UniProtKB-KW"/>
</dbReference>
<evidence type="ECO:0000256" key="8">
    <source>
        <dbReference type="ARBA" id="ARBA00023012"/>
    </source>
</evidence>
<feature type="domain" description="DUF7134" evidence="13">
    <location>
        <begin position="9"/>
        <end position="148"/>
    </location>
</feature>
<feature type="transmembrane region" description="Helical" evidence="10">
    <location>
        <begin position="124"/>
        <end position="142"/>
    </location>
</feature>
<keyword evidence="10" id="KW-1133">Transmembrane helix</keyword>
<dbReference type="Pfam" id="PF07730">
    <property type="entry name" value="HisKA_3"/>
    <property type="match status" value="1"/>
</dbReference>
<accession>A0AAJ6AFZ9</accession>
<dbReference type="RefSeq" id="WP_279674626.1">
    <property type="nucleotide sequence ID" value="NZ_CP122566.1"/>
</dbReference>
<dbReference type="Gene3D" id="3.30.565.10">
    <property type="entry name" value="Histidine kinase-like ATPase, C-terminal domain"/>
    <property type="match status" value="1"/>
</dbReference>
<feature type="compositionally biased region" description="Polar residues" evidence="9">
    <location>
        <begin position="418"/>
        <end position="429"/>
    </location>
</feature>
<evidence type="ECO:0000259" key="11">
    <source>
        <dbReference type="Pfam" id="PF02518"/>
    </source>
</evidence>
<dbReference type="EMBL" id="CP122566">
    <property type="protein sequence ID" value="WGH92615.1"/>
    <property type="molecule type" value="Genomic_DNA"/>
</dbReference>
<evidence type="ECO:0000256" key="4">
    <source>
        <dbReference type="ARBA" id="ARBA00022679"/>
    </source>
</evidence>
<keyword evidence="4" id="KW-0808">Transferase</keyword>
<keyword evidence="10" id="KW-0472">Membrane</keyword>
<dbReference type="InterPro" id="IPR036890">
    <property type="entry name" value="HATPase_C_sf"/>
</dbReference>
<dbReference type="CDD" id="cd16917">
    <property type="entry name" value="HATPase_UhpB-NarQ-NarX-like"/>
    <property type="match status" value="1"/>
</dbReference>
<dbReference type="EC" id="2.7.13.3" evidence="2"/>
<dbReference type="GO" id="GO:0046983">
    <property type="term" value="F:protein dimerization activity"/>
    <property type="evidence" value="ECO:0007669"/>
    <property type="project" value="InterPro"/>
</dbReference>
<dbReference type="InterPro" id="IPR050482">
    <property type="entry name" value="Sensor_HK_TwoCompSys"/>
</dbReference>
<evidence type="ECO:0000259" key="13">
    <source>
        <dbReference type="Pfam" id="PF23539"/>
    </source>
</evidence>
<evidence type="ECO:0000256" key="3">
    <source>
        <dbReference type="ARBA" id="ARBA00022553"/>
    </source>
</evidence>
<dbReference type="Gene3D" id="1.20.5.1930">
    <property type="match status" value="1"/>
</dbReference>
<evidence type="ECO:0000256" key="10">
    <source>
        <dbReference type="SAM" id="Phobius"/>
    </source>
</evidence>
<dbReference type="GO" id="GO:0016020">
    <property type="term" value="C:membrane"/>
    <property type="evidence" value="ECO:0007669"/>
    <property type="project" value="InterPro"/>
</dbReference>
<keyword evidence="3" id="KW-0597">Phosphoprotein</keyword>
<feature type="transmembrane region" description="Helical" evidence="10">
    <location>
        <begin position="60"/>
        <end position="77"/>
    </location>
</feature>
<evidence type="ECO:0000256" key="5">
    <source>
        <dbReference type="ARBA" id="ARBA00022741"/>
    </source>
</evidence>
<name>A0AAJ6AFZ9_9MICC</name>
<keyword evidence="7" id="KW-0067">ATP-binding</keyword>